<keyword evidence="3" id="KW-0720">Serine protease</keyword>
<dbReference type="PROSITE" id="PS50240">
    <property type="entry name" value="TRYPSIN_DOM"/>
    <property type="match status" value="1"/>
</dbReference>
<dbReference type="InterPro" id="IPR001314">
    <property type="entry name" value="Peptidase_S1A"/>
</dbReference>
<dbReference type="Proteomes" id="UP001314229">
    <property type="component" value="Unassembled WGS sequence"/>
</dbReference>
<gene>
    <name evidence="6" type="ORF">FSCOSCO3_A022128</name>
</gene>
<dbReference type="InterPro" id="IPR043504">
    <property type="entry name" value="Peptidase_S1_PA_chymotrypsin"/>
</dbReference>
<dbReference type="PRINTS" id="PR00722">
    <property type="entry name" value="CHYMOTRYPSIN"/>
</dbReference>
<organism evidence="6 7">
    <name type="scientific">Scomber scombrus</name>
    <name type="common">Atlantic mackerel</name>
    <name type="synonym">Scomber vernalis</name>
    <dbReference type="NCBI Taxonomy" id="13677"/>
    <lineage>
        <taxon>Eukaryota</taxon>
        <taxon>Metazoa</taxon>
        <taxon>Chordata</taxon>
        <taxon>Craniata</taxon>
        <taxon>Vertebrata</taxon>
        <taxon>Euteleostomi</taxon>
        <taxon>Actinopterygii</taxon>
        <taxon>Neopterygii</taxon>
        <taxon>Teleostei</taxon>
        <taxon>Neoteleostei</taxon>
        <taxon>Acanthomorphata</taxon>
        <taxon>Pelagiaria</taxon>
        <taxon>Scombriformes</taxon>
        <taxon>Scombridae</taxon>
        <taxon>Scomber</taxon>
    </lineage>
</organism>
<dbReference type="EMBL" id="CAWUFR010000621">
    <property type="protein sequence ID" value="CAK6979880.1"/>
    <property type="molecule type" value="Genomic_DNA"/>
</dbReference>
<dbReference type="InterPro" id="IPR001254">
    <property type="entry name" value="Trypsin_dom"/>
</dbReference>
<dbReference type="Gene3D" id="2.40.10.10">
    <property type="entry name" value="Trypsin-like serine proteases"/>
    <property type="match status" value="1"/>
</dbReference>
<dbReference type="PANTHER" id="PTHR24252">
    <property type="entry name" value="ACROSIN-RELATED"/>
    <property type="match status" value="1"/>
</dbReference>
<dbReference type="GO" id="GO:0004252">
    <property type="term" value="F:serine-type endopeptidase activity"/>
    <property type="evidence" value="ECO:0007669"/>
    <property type="project" value="InterPro"/>
</dbReference>
<dbReference type="SUPFAM" id="SSF56973">
    <property type="entry name" value="Aerolisin/ETX pore-forming domain"/>
    <property type="match status" value="1"/>
</dbReference>
<dbReference type="SMART" id="SM00696">
    <property type="entry name" value="DM9"/>
    <property type="match status" value="1"/>
</dbReference>
<dbReference type="Pfam" id="PF00089">
    <property type="entry name" value="Trypsin"/>
    <property type="match status" value="1"/>
</dbReference>
<keyword evidence="1 6" id="KW-0645">Protease</keyword>
<evidence type="ECO:0000256" key="1">
    <source>
        <dbReference type="ARBA" id="ARBA00022670"/>
    </source>
</evidence>
<dbReference type="SUPFAM" id="SSF50494">
    <property type="entry name" value="Trypsin-like serine proteases"/>
    <property type="match status" value="1"/>
</dbReference>
<feature type="domain" description="Peptidase S1" evidence="5">
    <location>
        <begin position="17"/>
        <end position="249"/>
    </location>
</feature>
<evidence type="ECO:0000313" key="7">
    <source>
        <dbReference type="Proteomes" id="UP001314229"/>
    </source>
</evidence>
<feature type="non-terminal residue" evidence="6">
    <location>
        <position position="1"/>
    </location>
</feature>
<dbReference type="SMART" id="SM00020">
    <property type="entry name" value="Tryp_SPc"/>
    <property type="match status" value="1"/>
</dbReference>
<evidence type="ECO:0000256" key="2">
    <source>
        <dbReference type="ARBA" id="ARBA00022801"/>
    </source>
</evidence>
<proteinExistence type="predicted"/>
<dbReference type="FunFam" id="2.40.10.10:FF:000057">
    <property type="entry name" value="Zgc:100868"/>
    <property type="match status" value="1"/>
</dbReference>
<comment type="caution">
    <text evidence="6">The sequence shown here is derived from an EMBL/GenBank/DDBJ whole genome shotgun (WGS) entry which is preliminary data.</text>
</comment>
<keyword evidence="7" id="KW-1185">Reference proteome</keyword>
<evidence type="ECO:0000256" key="3">
    <source>
        <dbReference type="ARBA" id="ARBA00022825"/>
    </source>
</evidence>
<dbReference type="Gene3D" id="2.170.15.10">
    <property type="entry name" value="Proaerolysin, chain A, domain 3"/>
    <property type="match status" value="1"/>
</dbReference>
<dbReference type="InterPro" id="IPR018114">
    <property type="entry name" value="TRYPSIN_HIS"/>
</dbReference>
<evidence type="ECO:0000256" key="4">
    <source>
        <dbReference type="ARBA" id="ARBA00023157"/>
    </source>
</evidence>
<dbReference type="CDD" id="cd20220">
    <property type="entry name" value="PFM_natterin-3-like"/>
    <property type="match status" value="1"/>
</dbReference>
<dbReference type="CDD" id="cd00190">
    <property type="entry name" value="Tryp_SPc"/>
    <property type="match status" value="1"/>
</dbReference>
<sequence>SRSQLSVCGRPRLNTRIGGGREAPAGSWPWQASLQRSGDHFCGGSLINKEWVLTAAHCFDSTSTKHLVVVLGLQSLQGSNPNNVSLTVSQIINHPDYNRNTFDYDISLLKLSSPVTFNDFIMPVCLAASDSTFYDGVNTWITGWGDIGSKTTLSQQNLMEVEMPVVGNRQCDCDYGQSSITGNMICAGFTAGGKDSCQLDTGGPMVRKTGSVWVQAGVMSFGEGCSLRNFPAVYARVSKYQSWINSQITSDQPGFITATSTGTDSDVSVKCSSLPQTTELKFSIPNPVSEDSTVNITSNRPLRQKRSSNIAGASSNLKWVYRRSGSSLPDGSVSIYNSYEKRRDYICKCDCHSGFHTAGSYTCNYAYGIHEKTCSSFDVLVNKDDLESLDWKADSHGSVPQNAVKTCSNNYVYVAKNEYGLGKMYANYKLFYLPWRGREYRYSEYEVLALNKDISKEHISDVRYKIDAAIRFKHPPEAMGKSSIINNECRDVTKTSTISNTYEEEKRWDTSIAISAGVTASISAGIPSVAEIGIEVSTEVTNTLSSGTTLKVSKNFAVNVEVNVPPNHSCSVSIVGHRYSANIPYTARLTRIYRNGKTRSTTITGVYKGVNVVDFQSVVDRCVPIPNAKPCE</sequence>
<dbReference type="InterPro" id="IPR009003">
    <property type="entry name" value="Peptidase_S1_PA"/>
</dbReference>
<dbReference type="PANTHER" id="PTHR24252:SF7">
    <property type="entry name" value="HYALIN"/>
    <property type="match status" value="1"/>
</dbReference>
<keyword evidence="2" id="KW-0378">Hydrolase</keyword>
<evidence type="ECO:0000313" key="6">
    <source>
        <dbReference type="EMBL" id="CAK6979880.1"/>
    </source>
</evidence>
<protein>
    <submittedName>
        <fullName evidence="6">Serine protease 27-like</fullName>
    </submittedName>
</protein>
<dbReference type="InterPro" id="IPR006616">
    <property type="entry name" value="DM9_repeat"/>
</dbReference>
<dbReference type="AlphaFoldDB" id="A0AAV1Q9H3"/>
<accession>A0AAV1Q9H3</accession>
<name>A0AAV1Q9H3_SCOSC</name>
<reference evidence="6 7" key="1">
    <citation type="submission" date="2024-01" db="EMBL/GenBank/DDBJ databases">
        <authorList>
            <person name="Alioto T."/>
            <person name="Alioto T."/>
            <person name="Gomez Garrido J."/>
        </authorList>
    </citation>
    <scope>NUCLEOTIDE SEQUENCE [LARGE SCALE GENOMIC DNA]</scope>
</reference>
<evidence type="ECO:0000259" key="5">
    <source>
        <dbReference type="PROSITE" id="PS50240"/>
    </source>
</evidence>
<dbReference type="PROSITE" id="PS00134">
    <property type="entry name" value="TRYPSIN_HIS"/>
    <property type="match status" value="1"/>
</dbReference>
<dbReference type="GO" id="GO:0006508">
    <property type="term" value="P:proteolysis"/>
    <property type="evidence" value="ECO:0007669"/>
    <property type="project" value="UniProtKB-KW"/>
</dbReference>
<keyword evidence="4" id="KW-1015">Disulfide bond</keyword>